<protein>
    <submittedName>
        <fullName evidence="2">Uncharacterized protein</fullName>
    </submittedName>
</protein>
<keyword evidence="1" id="KW-0472">Membrane</keyword>
<evidence type="ECO:0000313" key="2">
    <source>
        <dbReference type="EMBL" id="NBI06827.1"/>
    </source>
</evidence>
<dbReference type="Proteomes" id="UP000467132">
    <property type="component" value="Unassembled WGS sequence"/>
</dbReference>
<dbReference type="RefSeq" id="WP_160197313.1">
    <property type="nucleotide sequence ID" value="NZ_QXXA01000009.1"/>
</dbReference>
<comment type="caution">
    <text evidence="2">The sequence shown here is derived from an EMBL/GenBank/DDBJ whole genome shotgun (WGS) entry which is preliminary data.</text>
</comment>
<sequence length="499" mass="58737">MNISIKNIFRFLVGILCYLESRISYYQNRRKILSVVAYYTIFIIYQSGIITVIVSPLVILLLKVLQISISSDIYSKAKILNLLIIIFRITFLTNGIIYYPNIFEYLYNPVTKIKYFVLAMFSDIYNKQSIPKLLVRFFITCILFIIFVYEISKVFMIVMRPDEITTESLKASLSSIFIFSFLLISIIMIINTRDDYKILRRKVIVYFINLITMIIVSIKTMQNIVILENENMQFSNYIQIASLFMGVILSVSYLKDTFDVLTNKYCKNKFLNEKVINCYSCNYSCFSFVRAYTNIRLKINLYLYITRLKYKKVKNKYVALNLWQKINTCILLVFDFFIFASITYIIYIIISKRYINKLAIRILSEIPENIKMEVLSIIDKFGNEFIKLIIHVSFILIPIISIVILIATYKVIIKIFVQSKANIKKLENIDKRILGKLIISSYCLTFLPFSLDLYFTNKMLTNIITKIVNGVFIINLFFFLIFNGIHLFKKKIKDYNSIL</sequence>
<feature type="transmembrane region" description="Helical" evidence="1">
    <location>
        <begin position="467"/>
        <end position="488"/>
    </location>
</feature>
<feature type="transmembrane region" description="Helical" evidence="1">
    <location>
        <begin position="203"/>
        <end position="222"/>
    </location>
</feature>
<reference evidence="2 3" key="1">
    <citation type="submission" date="2018-08" db="EMBL/GenBank/DDBJ databases">
        <title>Murine metabolic-syndrome-specific gut microbial biobank.</title>
        <authorList>
            <person name="Liu C."/>
        </authorList>
    </citation>
    <scope>NUCLEOTIDE SEQUENCE [LARGE SCALE GENOMIC DNA]</scope>
    <source>
        <strain evidence="2 3">583</strain>
    </source>
</reference>
<feature type="transmembrane region" description="Helical" evidence="1">
    <location>
        <begin position="171"/>
        <end position="191"/>
    </location>
</feature>
<evidence type="ECO:0000256" key="1">
    <source>
        <dbReference type="SAM" id="Phobius"/>
    </source>
</evidence>
<feature type="transmembrane region" description="Helical" evidence="1">
    <location>
        <begin position="37"/>
        <end position="65"/>
    </location>
</feature>
<name>A0A845QV94_9CLOT</name>
<proteinExistence type="predicted"/>
<feature type="transmembrane region" description="Helical" evidence="1">
    <location>
        <begin position="388"/>
        <end position="412"/>
    </location>
</feature>
<feature type="transmembrane region" description="Helical" evidence="1">
    <location>
        <begin position="433"/>
        <end position="455"/>
    </location>
</feature>
<keyword evidence="1" id="KW-0812">Transmembrane</keyword>
<feature type="transmembrane region" description="Helical" evidence="1">
    <location>
        <begin position="77"/>
        <end position="99"/>
    </location>
</feature>
<organism evidence="2 3">
    <name type="scientific">Senegalia massiliensis</name>
    <dbReference type="NCBI Taxonomy" id="1720316"/>
    <lineage>
        <taxon>Bacteria</taxon>
        <taxon>Bacillati</taxon>
        <taxon>Bacillota</taxon>
        <taxon>Clostridia</taxon>
        <taxon>Eubacteriales</taxon>
        <taxon>Clostridiaceae</taxon>
        <taxon>Senegalia</taxon>
    </lineage>
</organism>
<feature type="transmembrane region" description="Helical" evidence="1">
    <location>
        <begin position="329"/>
        <end position="350"/>
    </location>
</feature>
<dbReference type="AlphaFoldDB" id="A0A845QV94"/>
<gene>
    <name evidence="2" type="ORF">D3Z33_08180</name>
</gene>
<dbReference type="EMBL" id="QXXA01000009">
    <property type="protein sequence ID" value="NBI06827.1"/>
    <property type="molecule type" value="Genomic_DNA"/>
</dbReference>
<accession>A0A845QV94</accession>
<feature type="transmembrane region" description="Helical" evidence="1">
    <location>
        <begin position="234"/>
        <end position="254"/>
    </location>
</feature>
<keyword evidence="1" id="KW-1133">Transmembrane helix</keyword>
<feature type="transmembrane region" description="Helical" evidence="1">
    <location>
        <begin position="133"/>
        <end position="151"/>
    </location>
</feature>
<keyword evidence="3" id="KW-1185">Reference proteome</keyword>
<evidence type="ECO:0000313" key="3">
    <source>
        <dbReference type="Proteomes" id="UP000467132"/>
    </source>
</evidence>